<reference evidence="1" key="1">
    <citation type="journal article" date="2014" name="Front. Microbiol.">
        <title>High frequency of phylogenetically diverse reductive dehalogenase-homologous genes in deep subseafloor sedimentary metagenomes.</title>
        <authorList>
            <person name="Kawai M."/>
            <person name="Futagami T."/>
            <person name="Toyoda A."/>
            <person name="Takaki Y."/>
            <person name="Nishi S."/>
            <person name="Hori S."/>
            <person name="Arai W."/>
            <person name="Tsubouchi T."/>
            <person name="Morono Y."/>
            <person name="Uchiyama I."/>
            <person name="Ito T."/>
            <person name="Fujiyama A."/>
            <person name="Inagaki F."/>
            <person name="Takami H."/>
        </authorList>
    </citation>
    <scope>NUCLEOTIDE SEQUENCE</scope>
    <source>
        <strain evidence="1">Expedition CK06-06</strain>
    </source>
</reference>
<dbReference type="AlphaFoldDB" id="X1ADD7"/>
<feature type="non-terminal residue" evidence="1">
    <location>
        <position position="1"/>
    </location>
</feature>
<organism evidence="1">
    <name type="scientific">marine sediment metagenome</name>
    <dbReference type="NCBI Taxonomy" id="412755"/>
    <lineage>
        <taxon>unclassified sequences</taxon>
        <taxon>metagenomes</taxon>
        <taxon>ecological metagenomes</taxon>
    </lineage>
</organism>
<name>X1ADD7_9ZZZZ</name>
<dbReference type="EMBL" id="BART01001544">
    <property type="protein sequence ID" value="GAG70693.1"/>
    <property type="molecule type" value="Genomic_DNA"/>
</dbReference>
<evidence type="ECO:0000313" key="1">
    <source>
        <dbReference type="EMBL" id="GAG70693.1"/>
    </source>
</evidence>
<gene>
    <name evidence="1" type="ORF">S01H4_05357</name>
</gene>
<proteinExistence type="predicted"/>
<comment type="caution">
    <text evidence="1">The sequence shown here is derived from an EMBL/GenBank/DDBJ whole genome shotgun (WGS) entry which is preliminary data.</text>
</comment>
<protein>
    <submittedName>
        <fullName evidence="1">Uncharacterized protein</fullName>
    </submittedName>
</protein>
<sequence length="122" mass="14373">HEQQFDNNNEPVHNNTRNDLTGEVKPFGYRIRRLILKKVFKMEAQKRMKGKDPFDFDEVPEAYRQAEQVALAAYFTVEMPDNERLILIDSYCRTCKNRTIRLFSTKTRKLICTGCGKELARL</sequence>
<accession>X1ADD7</accession>